<organism evidence="1 2">
    <name type="scientific">Candidatus Wolfebacteria bacterium RIFCSPHIGHO2_01_FULL_48_22</name>
    <dbReference type="NCBI Taxonomy" id="1802555"/>
    <lineage>
        <taxon>Bacteria</taxon>
        <taxon>Candidatus Wolfeibacteriota</taxon>
    </lineage>
</organism>
<dbReference type="Proteomes" id="UP000177029">
    <property type="component" value="Unassembled WGS sequence"/>
</dbReference>
<sequence length="169" mass="18803">MSLPITKIEAARSQLETAIRIFLTDGDPVSIHTLTNAARGILQDLGSQRGVRGLMEEAIANVDPHLQKVVREVVARPRNFFKHADRDPDGTLVFSADVNIANILDAVTLYQELTGETPGICLAFLAWFFVRYKERLREAFSKSEGAQAALDAVEHLDPKDKASFLEWAR</sequence>
<comment type="caution">
    <text evidence="1">The sequence shown here is derived from an EMBL/GenBank/DDBJ whole genome shotgun (WGS) entry which is preliminary data.</text>
</comment>
<gene>
    <name evidence="1" type="ORF">A2755_00145</name>
</gene>
<name>A0A1F8DS99_9BACT</name>
<dbReference type="AlphaFoldDB" id="A0A1F8DS99"/>
<dbReference type="STRING" id="1802555.A2755_00145"/>
<evidence type="ECO:0000313" key="2">
    <source>
        <dbReference type="Proteomes" id="UP000177029"/>
    </source>
</evidence>
<evidence type="ECO:0000313" key="1">
    <source>
        <dbReference type="EMBL" id="OGM91507.1"/>
    </source>
</evidence>
<protein>
    <submittedName>
        <fullName evidence="1">Uncharacterized protein</fullName>
    </submittedName>
</protein>
<reference evidence="1 2" key="1">
    <citation type="journal article" date="2016" name="Nat. Commun.">
        <title>Thousands of microbial genomes shed light on interconnected biogeochemical processes in an aquifer system.</title>
        <authorList>
            <person name="Anantharaman K."/>
            <person name="Brown C.T."/>
            <person name="Hug L.A."/>
            <person name="Sharon I."/>
            <person name="Castelle C.J."/>
            <person name="Probst A.J."/>
            <person name="Thomas B.C."/>
            <person name="Singh A."/>
            <person name="Wilkins M.J."/>
            <person name="Karaoz U."/>
            <person name="Brodie E.L."/>
            <person name="Williams K.H."/>
            <person name="Hubbard S.S."/>
            <person name="Banfield J.F."/>
        </authorList>
    </citation>
    <scope>NUCLEOTIDE SEQUENCE [LARGE SCALE GENOMIC DNA]</scope>
</reference>
<proteinExistence type="predicted"/>
<dbReference type="EMBL" id="MGIP01000010">
    <property type="protein sequence ID" value="OGM91507.1"/>
    <property type="molecule type" value="Genomic_DNA"/>
</dbReference>
<accession>A0A1F8DS99</accession>